<reference evidence="3" key="1">
    <citation type="journal article" date="2023" name="Commun. Biol.">
        <title>Genome analysis of Parmales, the sister group of diatoms, reveals the evolutionary specialization of diatoms from phago-mixotrophs to photoautotrophs.</title>
        <authorList>
            <person name="Ban H."/>
            <person name="Sato S."/>
            <person name="Yoshikawa S."/>
            <person name="Yamada K."/>
            <person name="Nakamura Y."/>
            <person name="Ichinomiya M."/>
            <person name="Sato N."/>
            <person name="Blanc-Mathieu R."/>
            <person name="Endo H."/>
            <person name="Kuwata A."/>
            <person name="Ogata H."/>
        </authorList>
    </citation>
    <scope>NUCLEOTIDE SEQUENCE [LARGE SCALE GENOMIC DNA]</scope>
    <source>
        <strain evidence="3">NIES 3699</strain>
    </source>
</reference>
<evidence type="ECO:0000313" key="2">
    <source>
        <dbReference type="EMBL" id="GMI15516.1"/>
    </source>
</evidence>
<name>A0A9W7KY76_9STRA</name>
<keyword evidence="3" id="KW-1185">Reference proteome</keyword>
<comment type="caution">
    <text evidence="2">The sequence shown here is derived from an EMBL/GenBank/DDBJ whole genome shotgun (WGS) entry which is preliminary data.</text>
</comment>
<evidence type="ECO:0000256" key="1">
    <source>
        <dbReference type="SAM" id="MobiDB-lite"/>
    </source>
</evidence>
<dbReference type="EMBL" id="BRXX01000521">
    <property type="protein sequence ID" value="GMI15516.1"/>
    <property type="molecule type" value="Genomic_DNA"/>
</dbReference>
<organism evidence="2 3">
    <name type="scientific">Triparma verrucosa</name>
    <dbReference type="NCBI Taxonomy" id="1606542"/>
    <lineage>
        <taxon>Eukaryota</taxon>
        <taxon>Sar</taxon>
        <taxon>Stramenopiles</taxon>
        <taxon>Ochrophyta</taxon>
        <taxon>Bolidophyceae</taxon>
        <taxon>Parmales</taxon>
        <taxon>Triparmaceae</taxon>
        <taxon>Triparma</taxon>
    </lineage>
</organism>
<gene>
    <name evidence="2" type="ORF">TrVE_jg1656</name>
</gene>
<evidence type="ECO:0000313" key="3">
    <source>
        <dbReference type="Proteomes" id="UP001165160"/>
    </source>
</evidence>
<proteinExistence type="predicted"/>
<feature type="compositionally biased region" description="Pro residues" evidence="1">
    <location>
        <begin position="1"/>
        <end position="11"/>
    </location>
</feature>
<protein>
    <submittedName>
        <fullName evidence="2">Uncharacterized protein</fullName>
    </submittedName>
</protein>
<dbReference type="InterPro" id="IPR036770">
    <property type="entry name" value="Ankyrin_rpt-contain_sf"/>
</dbReference>
<dbReference type="AlphaFoldDB" id="A0A9W7KY76"/>
<sequence>MDTKPSSPPSKSPASKPQSPLPLNPLLTSLKALNWPASLSLLHTTPNLASSPDPSGYYPLHHAVFLRSPIPLITLLLTLHPQSLLTPDPLDSSLPLHLCVESPFPKKPSPPDTAYTLSVLKLLTSSNPQTLTSIDVDDETPLHRAFYKRLPSQIISFMIDACPLAMTMVNNKGEDPGGVGLRRDCGVEVMEGFWGRGGGGGDIEEAIRWASRKKEDKIQAIAAVVKLAESRATKKSNAFQAQQTKLLQTKESQLEKSLECLSFIKNEHPEILDAMAIGRDVKNKPEIMKGVERVYPLLKRLNDSFKPLENEHE</sequence>
<accession>A0A9W7KY76</accession>
<dbReference type="Proteomes" id="UP001165160">
    <property type="component" value="Unassembled WGS sequence"/>
</dbReference>
<feature type="region of interest" description="Disordered" evidence="1">
    <location>
        <begin position="1"/>
        <end position="23"/>
    </location>
</feature>
<dbReference type="Gene3D" id="1.25.40.20">
    <property type="entry name" value="Ankyrin repeat-containing domain"/>
    <property type="match status" value="1"/>
</dbReference>